<evidence type="ECO:0000256" key="2">
    <source>
        <dbReference type="SAM" id="MobiDB-lite"/>
    </source>
</evidence>
<feature type="compositionally biased region" description="Polar residues" evidence="2">
    <location>
        <begin position="100"/>
        <end position="116"/>
    </location>
</feature>
<keyword evidence="1" id="KW-0863">Zinc-finger</keyword>
<dbReference type="GO" id="GO:0008270">
    <property type="term" value="F:zinc ion binding"/>
    <property type="evidence" value="ECO:0007669"/>
    <property type="project" value="UniProtKB-KW"/>
</dbReference>
<evidence type="ECO:0000259" key="3">
    <source>
        <dbReference type="PROSITE" id="PS50089"/>
    </source>
</evidence>
<evidence type="ECO:0000313" key="5">
    <source>
        <dbReference type="Proteomes" id="UP000235145"/>
    </source>
</evidence>
<protein>
    <recommendedName>
        <fullName evidence="3">RING-type domain-containing protein</fullName>
    </recommendedName>
</protein>
<organism evidence="4 5">
    <name type="scientific">Lactuca sativa</name>
    <name type="common">Garden lettuce</name>
    <dbReference type="NCBI Taxonomy" id="4236"/>
    <lineage>
        <taxon>Eukaryota</taxon>
        <taxon>Viridiplantae</taxon>
        <taxon>Streptophyta</taxon>
        <taxon>Embryophyta</taxon>
        <taxon>Tracheophyta</taxon>
        <taxon>Spermatophyta</taxon>
        <taxon>Magnoliopsida</taxon>
        <taxon>eudicotyledons</taxon>
        <taxon>Gunneridae</taxon>
        <taxon>Pentapetalae</taxon>
        <taxon>asterids</taxon>
        <taxon>campanulids</taxon>
        <taxon>Asterales</taxon>
        <taxon>Asteraceae</taxon>
        <taxon>Cichorioideae</taxon>
        <taxon>Cichorieae</taxon>
        <taxon>Lactucinae</taxon>
        <taxon>Lactuca</taxon>
    </lineage>
</organism>
<dbReference type="OrthoDB" id="8062037at2759"/>
<evidence type="ECO:0000256" key="1">
    <source>
        <dbReference type="PROSITE-ProRule" id="PRU00175"/>
    </source>
</evidence>
<dbReference type="PANTHER" id="PTHR22765">
    <property type="entry name" value="RING FINGER AND PROTEASE ASSOCIATED DOMAIN-CONTAINING"/>
    <property type="match status" value="1"/>
</dbReference>
<dbReference type="Gramene" id="rna-gnl|WGS:NBSK|LSAT_5X53421_mrna">
    <property type="protein sequence ID" value="cds-PLY71980.1"/>
    <property type="gene ID" value="gene-LSAT_5X53421"/>
</dbReference>
<keyword evidence="1" id="KW-0862">Zinc</keyword>
<feature type="domain" description="RING-type" evidence="3">
    <location>
        <begin position="165"/>
        <end position="206"/>
    </location>
</feature>
<dbReference type="GO" id="GO:0006511">
    <property type="term" value="P:ubiquitin-dependent protein catabolic process"/>
    <property type="evidence" value="ECO:0000318"/>
    <property type="project" value="GO_Central"/>
</dbReference>
<dbReference type="AlphaFoldDB" id="A0A9R1VEQ2"/>
<dbReference type="PANTHER" id="PTHR22765:SF396">
    <property type="entry name" value="RING_U-BOX SUPERFAMILY PROTEIN"/>
    <property type="match status" value="1"/>
</dbReference>
<accession>A0A9R1VEQ2</accession>
<gene>
    <name evidence="4" type="ORF">LSAT_V11C500247730</name>
</gene>
<dbReference type="InterPro" id="IPR001841">
    <property type="entry name" value="Znf_RING"/>
</dbReference>
<feature type="region of interest" description="Disordered" evidence="2">
    <location>
        <begin position="94"/>
        <end position="116"/>
    </location>
</feature>
<dbReference type="Proteomes" id="UP000235145">
    <property type="component" value="Unassembled WGS sequence"/>
</dbReference>
<comment type="caution">
    <text evidence="4">The sequence shown here is derived from an EMBL/GenBank/DDBJ whole genome shotgun (WGS) entry which is preliminary data.</text>
</comment>
<name>A0A9R1VEQ2_LACSA</name>
<dbReference type="Gene3D" id="3.30.40.10">
    <property type="entry name" value="Zinc/RING finger domain, C3HC4 (zinc finger)"/>
    <property type="match status" value="1"/>
</dbReference>
<dbReference type="GO" id="GO:0061630">
    <property type="term" value="F:ubiquitin protein ligase activity"/>
    <property type="evidence" value="ECO:0000318"/>
    <property type="project" value="GO_Central"/>
</dbReference>
<dbReference type="EMBL" id="NBSK02000005">
    <property type="protein sequence ID" value="KAJ0203351.1"/>
    <property type="molecule type" value="Genomic_DNA"/>
</dbReference>
<dbReference type="SMART" id="SM00184">
    <property type="entry name" value="RING"/>
    <property type="match status" value="1"/>
</dbReference>
<keyword evidence="5" id="KW-1185">Reference proteome</keyword>
<evidence type="ECO:0000313" key="4">
    <source>
        <dbReference type="EMBL" id="KAJ0203351.1"/>
    </source>
</evidence>
<sequence>MSNHNNINTQQPLQLANDANAWYNDDRDSFLDIVSPQSLLFPHIRNERVGIDPWFWPPEDRIFTLPFSIMSFPQPRMHLEVLQNNLANHRNLRSREMDRSQTQTQPQTHNSNNQTTAIKKLRKEIYNPIPKKIIQRLSRFYSQKDGGKTTKEVYKEDDDYDNKRCVVCLEDFEAKQVVMVTPCNHTFHEQCILPWVRTHGRCPVCRFSFL</sequence>
<dbReference type="InterPro" id="IPR013083">
    <property type="entry name" value="Znf_RING/FYVE/PHD"/>
</dbReference>
<reference evidence="4 5" key="1">
    <citation type="journal article" date="2017" name="Nat. Commun.">
        <title>Genome assembly with in vitro proximity ligation data and whole-genome triplication in lettuce.</title>
        <authorList>
            <person name="Reyes-Chin-Wo S."/>
            <person name="Wang Z."/>
            <person name="Yang X."/>
            <person name="Kozik A."/>
            <person name="Arikit S."/>
            <person name="Song C."/>
            <person name="Xia L."/>
            <person name="Froenicke L."/>
            <person name="Lavelle D.O."/>
            <person name="Truco M.J."/>
            <person name="Xia R."/>
            <person name="Zhu S."/>
            <person name="Xu C."/>
            <person name="Xu H."/>
            <person name="Xu X."/>
            <person name="Cox K."/>
            <person name="Korf I."/>
            <person name="Meyers B.C."/>
            <person name="Michelmore R.W."/>
        </authorList>
    </citation>
    <scope>NUCLEOTIDE SEQUENCE [LARGE SCALE GENOMIC DNA]</scope>
    <source>
        <strain evidence="5">cv. Salinas</strain>
        <tissue evidence="4">Seedlings</tissue>
    </source>
</reference>
<dbReference type="PROSITE" id="PS50089">
    <property type="entry name" value="ZF_RING_2"/>
    <property type="match status" value="1"/>
</dbReference>
<proteinExistence type="predicted"/>
<dbReference type="SUPFAM" id="SSF57850">
    <property type="entry name" value="RING/U-box"/>
    <property type="match status" value="1"/>
</dbReference>
<dbReference type="InterPro" id="IPR051826">
    <property type="entry name" value="E3_ubiquitin-ligase_domain"/>
</dbReference>
<dbReference type="Pfam" id="PF13639">
    <property type="entry name" value="zf-RING_2"/>
    <property type="match status" value="1"/>
</dbReference>
<keyword evidence="1" id="KW-0479">Metal-binding</keyword>